<evidence type="ECO:0000256" key="2">
    <source>
        <dbReference type="SAM" id="Phobius"/>
    </source>
</evidence>
<evidence type="ECO:0000313" key="4">
    <source>
        <dbReference type="Proteomes" id="UP000779574"/>
    </source>
</evidence>
<feature type="compositionally biased region" description="Low complexity" evidence="1">
    <location>
        <begin position="644"/>
        <end position="657"/>
    </location>
</feature>
<evidence type="ECO:0000313" key="3">
    <source>
        <dbReference type="EMBL" id="KAG9688446.1"/>
    </source>
</evidence>
<feature type="region of interest" description="Disordered" evidence="1">
    <location>
        <begin position="104"/>
        <end position="267"/>
    </location>
</feature>
<feature type="region of interest" description="Disordered" evidence="1">
    <location>
        <begin position="465"/>
        <end position="508"/>
    </location>
</feature>
<dbReference type="EMBL" id="JAHFXF010000403">
    <property type="protein sequence ID" value="KAG9688446.1"/>
    <property type="molecule type" value="Genomic_DNA"/>
</dbReference>
<feature type="compositionally biased region" description="Polar residues" evidence="1">
    <location>
        <begin position="422"/>
        <end position="444"/>
    </location>
</feature>
<feature type="compositionally biased region" description="Polar residues" evidence="1">
    <location>
        <begin position="134"/>
        <end position="156"/>
    </location>
</feature>
<feature type="region of interest" description="Disordered" evidence="1">
    <location>
        <begin position="635"/>
        <end position="694"/>
    </location>
</feature>
<feature type="region of interest" description="Disordered" evidence="1">
    <location>
        <begin position="417"/>
        <end position="452"/>
    </location>
</feature>
<organism evidence="3 4">
    <name type="scientific">Aureobasidium melanogenum</name>
    <name type="common">Aureobasidium pullulans var. melanogenum</name>
    <dbReference type="NCBI Taxonomy" id="46634"/>
    <lineage>
        <taxon>Eukaryota</taxon>
        <taxon>Fungi</taxon>
        <taxon>Dikarya</taxon>
        <taxon>Ascomycota</taxon>
        <taxon>Pezizomycotina</taxon>
        <taxon>Dothideomycetes</taxon>
        <taxon>Dothideomycetidae</taxon>
        <taxon>Dothideales</taxon>
        <taxon>Saccotheciaceae</taxon>
        <taxon>Aureobasidium</taxon>
    </lineage>
</organism>
<comment type="caution">
    <text evidence="3">The sequence shown here is derived from an EMBL/GenBank/DDBJ whole genome shotgun (WGS) entry which is preliminary data.</text>
</comment>
<feature type="transmembrane region" description="Helical" evidence="2">
    <location>
        <begin position="828"/>
        <end position="847"/>
    </location>
</feature>
<feature type="compositionally biased region" description="Polar residues" evidence="1">
    <location>
        <begin position="251"/>
        <end position="267"/>
    </location>
</feature>
<feature type="compositionally biased region" description="Low complexity" evidence="1">
    <location>
        <begin position="293"/>
        <end position="306"/>
    </location>
</feature>
<feature type="compositionally biased region" description="Low complexity" evidence="1">
    <location>
        <begin position="472"/>
        <end position="492"/>
    </location>
</feature>
<feature type="region of interest" description="Disordered" evidence="1">
    <location>
        <begin position="283"/>
        <end position="310"/>
    </location>
</feature>
<accession>A0A9P8EF50</accession>
<gene>
    <name evidence="3" type="ORF">KCU76_g9618</name>
</gene>
<feature type="transmembrane region" description="Helical" evidence="2">
    <location>
        <begin position="750"/>
        <end position="771"/>
    </location>
</feature>
<feature type="compositionally biased region" description="Basic and acidic residues" evidence="1">
    <location>
        <begin position="32"/>
        <end position="50"/>
    </location>
</feature>
<feature type="compositionally biased region" description="Basic and acidic residues" evidence="1">
    <location>
        <begin position="172"/>
        <end position="184"/>
    </location>
</feature>
<dbReference type="OrthoDB" id="4153178at2759"/>
<keyword evidence="2" id="KW-0812">Transmembrane</keyword>
<feature type="region of interest" description="Disordered" evidence="1">
    <location>
        <begin position="1"/>
        <end position="78"/>
    </location>
</feature>
<reference evidence="3" key="1">
    <citation type="journal article" date="2021" name="J Fungi (Basel)">
        <title>Virulence traits and population genomics of the black yeast Aureobasidium melanogenum.</title>
        <authorList>
            <person name="Cernosa A."/>
            <person name="Sun X."/>
            <person name="Gostincar C."/>
            <person name="Fang C."/>
            <person name="Gunde-Cimerman N."/>
            <person name="Song Z."/>
        </authorList>
    </citation>
    <scope>NUCLEOTIDE SEQUENCE</scope>
    <source>
        <strain evidence="3">EXF-9911</strain>
    </source>
</reference>
<keyword evidence="2" id="KW-1133">Transmembrane helix</keyword>
<feature type="compositionally biased region" description="Polar residues" evidence="1">
    <location>
        <begin position="493"/>
        <end position="508"/>
    </location>
</feature>
<evidence type="ECO:0008006" key="5">
    <source>
        <dbReference type="Google" id="ProtNLM"/>
    </source>
</evidence>
<feature type="compositionally biased region" description="Polar residues" evidence="1">
    <location>
        <begin position="219"/>
        <end position="235"/>
    </location>
</feature>
<feature type="compositionally biased region" description="Polar residues" evidence="1">
    <location>
        <begin position="55"/>
        <end position="65"/>
    </location>
</feature>
<dbReference type="AlphaFoldDB" id="A0A9P8EF50"/>
<feature type="compositionally biased region" description="Low complexity" evidence="1">
    <location>
        <begin position="204"/>
        <end position="214"/>
    </location>
</feature>
<evidence type="ECO:0000256" key="1">
    <source>
        <dbReference type="SAM" id="MobiDB-lite"/>
    </source>
</evidence>
<reference evidence="3" key="2">
    <citation type="submission" date="2021-08" db="EMBL/GenBank/DDBJ databases">
        <authorList>
            <person name="Gostincar C."/>
            <person name="Sun X."/>
            <person name="Song Z."/>
            <person name="Gunde-Cimerman N."/>
        </authorList>
    </citation>
    <scope>NUCLEOTIDE SEQUENCE</scope>
    <source>
        <strain evidence="3">EXF-9911</strain>
    </source>
</reference>
<name>A0A9P8EF50_AURME</name>
<keyword evidence="2" id="KW-0472">Membrane</keyword>
<proteinExistence type="predicted"/>
<sequence>MSGRVFSPRQSIELDKNGRFNLRPASTKSRSALHERTPSDLNRENGEHPTIRLVGSNNSLKNVYNKNPFPHKPAQVLQPTKTTKHGYTIQNDQGISSLNAKVHDKLDPSAGQPGRLSAQSSNNRHSKRSSNFSQSTTTSAADTYCNDDSFSPTSARFSMDGTLRNTPTPIASEEREKERLREEALPAVVETSCEASTIRPVTASSSSGPGSRGSDAPKNDTSNPQPGRSVSLATTSGSGSSGPNIEVYDVSSPSQYSSTPPEHSRSNSYNVIHYAKSSESMTSVQYAQVRPPTAQSQSASSTWSSSEAENLPPLSVAKKRTHMHSASAGVVRMSNLSTIASESEPSSQSIIRELSSSTADIFTSPPVIHPSSQSGNWYVRRQTIGSSSYSSIMTDSNYQTLSTESSRWELNRENSAVPEPLFSSSPRGTQQLSSPVITHPSSSGIHELPGDFKSEQDDTIAELQAHPLRTQRSGLLSRGRSASDPRPASARSNHTLATTYNPDRGSQGSSIFPQWAKSFYRGKLHFPHGNESTVSLALSDGQLPPHNQAPPAMRMQPWAHHRRWESAGNSLMSMQQSSQGGTPCSTSPKSSHFLPSIFRPYRPRANMNQSQSTNTMSVTRSSSLAELYVDESQLDFSDNDNYNDNDTASSTSSSTDSMAITVIPRGRHSSAPTFQPPRRQKTVNSGRAIPREQTYSSSNYPQSLAASHMYNTPPHLAPSRRLSHRLSTWRAPSFDEALNSLIFSRGNRQILFFCLGFLCPFFWMIAAFLPLPHRPMETTMTNIEAVQNSPELESEKSHYPLGLQAEMRNWDSERRYLKARWWRNLNRIMSFVGVALIGAIIALAIVASK</sequence>
<dbReference type="Proteomes" id="UP000779574">
    <property type="component" value="Unassembled WGS sequence"/>
</dbReference>
<feature type="non-terminal residue" evidence="3">
    <location>
        <position position="849"/>
    </location>
</feature>
<protein>
    <recommendedName>
        <fullName evidence="5">Serine-rich protein</fullName>
    </recommendedName>
</protein>